<dbReference type="PANTHER" id="PTHR43244">
    <property type="match status" value="1"/>
</dbReference>
<dbReference type="Gene3D" id="3.20.20.30">
    <property type="entry name" value="Luciferase-like domain"/>
    <property type="match status" value="2"/>
</dbReference>
<dbReference type="SUPFAM" id="SSF51679">
    <property type="entry name" value="Bacterial luciferase-like"/>
    <property type="match status" value="1"/>
</dbReference>
<dbReference type="InterPro" id="IPR011251">
    <property type="entry name" value="Luciferase-like_dom"/>
</dbReference>
<dbReference type="EMBL" id="BAAAYN010000014">
    <property type="protein sequence ID" value="GAA3386107.1"/>
    <property type="molecule type" value="Genomic_DNA"/>
</dbReference>
<organism evidence="3 4">
    <name type="scientific">Cryptosporangium minutisporangium</name>
    <dbReference type="NCBI Taxonomy" id="113569"/>
    <lineage>
        <taxon>Bacteria</taxon>
        <taxon>Bacillati</taxon>
        <taxon>Actinomycetota</taxon>
        <taxon>Actinomycetes</taxon>
        <taxon>Cryptosporangiales</taxon>
        <taxon>Cryptosporangiaceae</taxon>
        <taxon>Cryptosporangium</taxon>
    </lineage>
</organism>
<sequence length="276" mass="28240">MTALATDRRFRFGLIAGPNQSGTDWVALARRAEALGYDTLLVPDTPDHGSPLPAAGMAAGATTTLRVGTFVLVAPVRTPASIARDAATLDRLTGGRFELGLGTGRPGSERLAALLGTELPPPAERVDRVAAAVRAVREQGDGPRILIAGAGSRILTLAGQVADTVTFALPPSSDDAALAQAVALVRDAAGDRFDRVELATNLMAVGERPVPGLSEWLGGTPAELAAAGSIAVLVGSPTEMADRLARRRDAVGASYVTLNASAIDDLAPVVERLAGA</sequence>
<keyword evidence="4" id="KW-1185">Reference proteome</keyword>
<dbReference type="RefSeq" id="WP_345727951.1">
    <property type="nucleotide sequence ID" value="NZ_BAAAYN010000014.1"/>
</dbReference>
<evidence type="ECO:0000256" key="1">
    <source>
        <dbReference type="ARBA" id="ARBA00023002"/>
    </source>
</evidence>
<gene>
    <name evidence="3" type="ORF">GCM10020369_22170</name>
</gene>
<reference evidence="4" key="1">
    <citation type="journal article" date="2019" name="Int. J. Syst. Evol. Microbiol.">
        <title>The Global Catalogue of Microorganisms (GCM) 10K type strain sequencing project: providing services to taxonomists for standard genome sequencing and annotation.</title>
        <authorList>
            <consortium name="The Broad Institute Genomics Platform"/>
            <consortium name="The Broad Institute Genome Sequencing Center for Infectious Disease"/>
            <person name="Wu L."/>
            <person name="Ma J."/>
        </authorList>
    </citation>
    <scope>NUCLEOTIDE SEQUENCE [LARGE SCALE GENOMIC DNA]</scope>
    <source>
        <strain evidence="4">JCM 9458</strain>
    </source>
</reference>
<feature type="domain" description="Luciferase-like" evidence="2">
    <location>
        <begin position="21"/>
        <end position="201"/>
    </location>
</feature>
<dbReference type="InterPro" id="IPR036661">
    <property type="entry name" value="Luciferase-like_sf"/>
</dbReference>
<name>A0ABP6SVT2_9ACTN</name>
<evidence type="ECO:0000313" key="4">
    <source>
        <dbReference type="Proteomes" id="UP001501676"/>
    </source>
</evidence>
<dbReference type="Proteomes" id="UP001501676">
    <property type="component" value="Unassembled WGS sequence"/>
</dbReference>
<dbReference type="InterPro" id="IPR050564">
    <property type="entry name" value="F420-G6PD/mer"/>
</dbReference>
<accession>A0ABP6SVT2</accession>
<comment type="caution">
    <text evidence="3">The sequence shown here is derived from an EMBL/GenBank/DDBJ whole genome shotgun (WGS) entry which is preliminary data.</text>
</comment>
<keyword evidence="1" id="KW-0560">Oxidoreductase</keyword>
<proteinExistence type="predicted"/>
<evidence type="ECO:0000313" key="3">
    <source>
        <dbReference type="EMBL" id="GAA3386107.1"/>
    </source>
</evidence>
<dbReference type="PANTHER" id="PTHR43244:SF1">
    <property type="entry name" value="5,10-METHYLENETETRAHYDROMETHANOPTERIN REDUCTASE"/>
    <property type="match status" value="1"/>
</dbReference>
<dbReference type="Pfam" id="PF00296">
    <property type="entry name" value="Bac_luciferase"/>
    <property type="match status" value="1"/>
</dbReference>
<evidence type="ECO:0000259" key="2">
    <source>
        <dbReference type="Pfam" id="PF00296"/>
    </source>
</evidence>
<protein>
    <submittedName>
        <fullName evidence="3">LLM class flavin-dependent oxidoreductase</fullName>
    </submittedName>
</protein>